<dbReference type="Proteomes" id="UP000824124">
    <property type="component" value="Unassembled WGS sequence"/>
</dbReference>
<dbReference type="GO" id="GO:0043200">
    <property type="term" value="P:response to amino acid"/>
    <property type="evidence" value="ECO:0007669"/>
    <property type="project" value="TreeGrafter"/>
</dbReference>
<dbReference type="InterPro" id="IPR000485">
    <property type="entry name" value="AsnC-type_HTH_dom"/>
</dbReference>
<keyword evidence="3" id="KW-0804">Transcription</keyword>
<proteinExistence type="predicted"/>
<dbReference type="InterPro" id="IPR036390">
    <property type="entry name" value="WH_DNA-bd_sf"/>
</dbReference>
<evidence type="ECO:0000259" key="4">
    <source>
        <dbReference type="PROSITE" id="PS50956"/>
    </source>
</evidence>
<dbReference type="Pfam" id="PF01037">
    <property type="entry name" value="AsnC_trans_reg"/>
    <property type="match status" value="1"/>
</dbReference>
<dbReference type="GO" id="GO:0005829">
    <property type="term" value="C:cytosol"/>
    <property type="evidence" value="ECO:0007669"/>
    <property type="project" value="TreeGrafter"/>
</dbReference>
<sequence>MDNIDVIILKFLQENGRETASNISKQIHLSVSAVLDRIHKLEEAGVVKKYTVLLDSRKLGYDVLAVMEVRLEHPRFYDSFVEAVMANDNIVDCYYLTGDFDFNLKICCRSSDELEAQHRYVKEIPGVSATITHYVLKEVKNIYEVTPVEA</sequence>
<dbReference type="AlphaFoldDB" id="A0A9D1KZ39"/>
<keyword evidence="1" id="KW-0805">Transcription regulation</keyword>
<dbReference type="InterPro" id="IPR019887">
    <property type="entry name" value="Tscrpt_reg_AsnC/Lrp_C"/>
</dbReference>
<dbReference type="InterPro" id="IPR019888">
    <property type="entry name" value="Tscrpt_reg_AsnC-like"/>
</dbReference>
<dbReference type="InterPro" id="IPR011991">
    <property type="entry name" value="ArsR-like_HTH"/>
</dbReference>
<dbReference type="SUPFAM" id="SSF54909">
    <property type="entry name" value="Dimeric alpha+beta barrel"/>
    <property type="match status" value="1"/>
</dbReference>
<evidence type="ECO:0000256" key="1">
    <source>
        <dbReference type="ARBA" id="ARBA00023015"/>
    </source>
</evidence>
<dbReference type="EMBL" id="DVMH01000018">
    <property type="protein sequence ID" value="HIU10200.1"/>
    <property type="molecule type" value="Genomic_DNA"/>
</dbReference>
<organism evidence="5 6">
    <name type="scientific">Candidatus Avidehalobacter gallistercoris</name>
    <dbReference type="NCBI Taxonomy" id="2840694"/>
    <lineage>
        <taxon>Bacteria</taxon>
        <taxon>Bacillati</taxon>
        <taxon>Bacillota</taxon>
        <taxon>Clostridia</taxon>
        <taxon>Eubacteriales</taxon>
        <taxon>Peptococcaceae</taxon>
        <taxon>Peptococcaceae incertae sedis</taxon>
        <taxon>Candidatus Avidehalobacter</taxon>
    </lineage>
</organism>
<comment type="caution">
    <text evidence="5">The sequence shown here is derived from an EMBL/GenBank/DDBJ whole genome shotgun (WGS) entry which is preliminary data.</text>
</comment>
<dbReference type="SMART" id="SM00344">
    <property type="entry name" value="HTH_ASNC"/>
    <property type="match status" value="1"/>
</dbReference>
<dbReference type="InterPro" id="IPR036388">
    <property type="entry name" value="WH-like_DNA-bd_sf"/>
</dbReference>
<dbReference type="Gene3D" id="3.30.70.920">
    <property type="match status" value="1"/>
</dbReference>
<dbReference type="InterPro" id="IPR011008">
    <property type="entry name" value="Dimeric_a/b-barrel"/>
</dbReference>
<dbReference type="Pfam" id="PF13412">
    <property type="entry name" value="HTH_24"/>
    <property type="match status" value="1"/>
</dbReference>
<evidence type="ECO:0000313" key="6">
    <source>
        <dbReference type="Proteomes" id="UP000824124"/>
    </source>
</evidence>
<dbReference type="SUPFAM" id="SSF46785">
    <property type="entry name" value="Winged helix' DNA-binding domain"/>
    <property type="match status" value="1"/>
</dbReference>
<dbReference type="GO" id="GO:0043565">
    <property type="term" value="F:sequence-specific DNA binding"/>
    <property type="evidence" value="ECO:0007669"/>
    <property type="project" value="InterPro"/>
</dbReference>
<accession>A0A9D1KZ39</accession>
<reference evidence="5" key="2">
    <citation type="journal article" date="2021" name="PeerJ">
        <title>Extensive microbial diversity within the chicken gut microbiome revealed by metagenomics and culture.</title>
        <authorList>
            <person name="Gilroy R."/>
            <person name="Ravi A."/>
            <person name="Getino M."/>
            <person name="Pursley I."/>
            <person name="Horton D.L."/>
            <person name="Alikhan N.F."/>
            <person name="Baker D."/>
            <person name="Gharbi K."/>
            <person name="Hall N."/>
            <person name="Watson M."/>
            <person name="Adriaenssens E.M."/>
            <person name="Foster-Nyarko E."/>
            <person name="Jarju S."/>
            <person name="Secka A."/>
            <person name="Antonio M."/>
            <person name="Oren A."/>
            <person name="Chaudhuri R.R."/>
            <person name="La Ragione R."/>
            <person name="Hildebrand F."/>
            <person name="Pallen M.J."/>
        </authorList>
    </citation>
    <scope>NUCLEOTIDE SEQUENCE</scope>
    <source>
        <strain evidence="5">2830</strain>
    </source>
</reference>
<protein>
    <submittedName>
        <fullName evidence="5">Lrp/AsnC family transcriptional regulator</fullName>
    </submittedName>
</protein>
<gene>
    <name evidence="5" type="ORF">IAB00_02995</name>
</gene>
<reference evidence="5" key="1">
    <citation type="submission" date="2020-10" db="EMBL/GenBank/DDBJ databases">
        <authorList>
            <person name="Gilroy R."/>
        </authorList>
    </citation>
    <scope>NUCLEOTIDE SEQUENCE</scope>
    <source>
        <strain evidence="5">2830</strain>
    </source>
</reference>
<evidence type="ECO:0000256" key="2">
    <source>
        <dbReference type="ARBA" id="ARBA00023125"/>
    </source>
</evidence>
<dbReference type="PANTHER" id="PTHR30154:SF34">
    <property type="entry name" value="TRANSCRIPTIONAL REGULATOR AZLB"/>
    <property type="match status" value="1"/>
</dbReference>
<dbReference type="PROSITE" id="PS50956">
    <property type="entry name" value="HTH_ASNC_2"/>
    <property type="match status" value="1"/>
</dbReference>
<feature type="domain" description="HTH asnC-type" evidence="4">
    <location>
        <begin position="1"/>
        <end position="62"/>
    </location>
</feature>
<evidence type="ECO:0000256" key="3">
    <source>
        <dbReference type="ARBA" id="ARBA00023163"/>
    </source>
</evidence>
<dbReference type="Gene3D" id="1.10.10.10">
    <property type="entry name" value="Winged helix-like DNA-binding domain superfamily/Winged helix DNA-binding domain"/>
    <property type="match status" value="1"/>
</dbReference>
<dbReference type="CDD" id="cd00090">
    <property type="entry name" value="HTH_ARSR"/>
    <property type="match status" value="1"/>
</dbReference>
<dbReference type="PANTHER" id="PTHR30154">
    <property type="entry name" value="LEUCINE-RESPONSIVE REGULATORY PROTEIN"/>
    <property type="match status" value="1"/>
</dbReference>
<name>A0A9D1KZ39_9FIRM</name>
<evidence type="ECO:0000313" key="5">
    <source>
        <dbReference type="EMBL" id="HIU10200.1"/>
    </source>
</evidence>
<dbReference type="PRINTS" id="PR00033">
    <property type="entry name" value="HTHASNC"/>
</dbReference>
<keyword evidence="2" id="KW-0238">DNA-binding</keyword>